<protein>
    <recommendedName>
        <fullName evidence="2">valine--tRNA ligase</fullName>
        <ecNumber evidence="2">6.1.1.9</ecNumber>
    </recommendedName>
    <alternativeName>
        <fullName evidence="8">Valyl-tRNA synthetase</fullName>
    </alternativeName>
</protein>
<dbReference type="Proteomes" id="UP000011014">
    <property type="component" value="Unassembled WGS sequence"/>
</dbReference>
<evidence type="ECO:0000256" key="8">
    <source>
        <dbReference type="ARBA" id="ARBA00029936"/>
    </source>
</evidence>
<evidence type="ECO:0000256" key="7">
    <source>
        <dbReference type="ARBA" id="ARBA00023146"/>
    </source>
</evidence>
<evidence type="ECO:0000256" key="9">
    <source>
        <dbReference type="SAM" id="Coils"/>
    </source>
</evidence>
<keyword evidence="4" id="KW-0547">Nucleotide-binding</keyword>
<reference evidence="10" key="1">
    <citation type="journal article" date="2010" name="Science">
        <title>Plasticity of animal genome architecture unmasked by rapid evolution of a pelagic tunicate.</title>
        <authorList>
            <person name="Denoeud F."/>
            <person name="Henriet S."/>
            <person name="Mungpakdee S."/>
            <person name="Aury J.M."/>
            <person name="Da Silva C."/>
            <person name="Brinkmann H."/>
            <person name="Mikhaleva J."/>
            <person name="Olsen L.C."/>
            <person name="Jubin C."/>
            <person name="Canestro C."/>
            <person name="Bouquet J.M."/>
            <person name="Danks G."/>
            <person name="Poulain J."/>
            <person name="Campsteijn C."/>
            <person name="Adamski M."/>
            <person name="Cross I."/>
            <person name="Yadetie F."/>
            <person name="Muffato M."/>
            <person name="Louis A."/>
            <person name="Butcher S."/>
            <person name="Tsagkogeorga G."/>
            <person name="Konrad A."/>
            <person name="Singh S."/>
            <person name="Jensen M.F."/>
            <person name="Cong E.H."/>
            <person name="Eikeseth-Otteraa H."/>
            <person name="Noel B."/>
            <person name="Anthouard V."/>
            <person name="Porcel B.M."/>
            <person name="Kachouri-Lafond R."/>
            <person name="Nishino A."/>
            <person name="Ugolini M."/>
            <person name="Chourrout P."/>
            <person name="Nishida H."/>
            <person name="Aasland R."/>
            <person name="Huzurbazar S."/>
            <person name="Westhof E."/>
            <person name="Delsuc F."/>
            <person name="Lehrach H."/>
            <person name="Reinhardt R."/>
            <person name="Weissenbach J."/>
            <person name="Roy S.W."/>
            <person name="Artiguenave F."/>
            <person name="Postlethwait J.H."/>
            <person name="Manak J.R."/>
            <person name="Thompson E.M."/>
            <person name="Jaillon O."/>
            <person name="Du Pasquier L."/>
            <person name="Boudinot P."/>
            <person name="Liberles D.A."/>
            <person name="Volff J.N."/>
            <person name="Philippe H."/>
            <person name="Lenhard B."/>
            <person name="Roest Crollius H."/>
            <person name="Wincker P."/>
            <person name="Chourrout D."/>
        </authorList>
    </citation>
    <scope>NUCLEOTIDE SEQUENCE [LARGE SCALE GENOMIC DNA]</scope>
</reference>
<dbReference type="GO" id="GO:0005829">
    <property type="term" value="C:cytosol"/>
    <property type="evidence" value="ECO:0007669"/>
    <property type="project" value="TreeGrafter"/>
</dbReference>
<keyword evidence="9" id="KW-0175">Coiled coil</keyword>
<evidence type="ECO:0000256" key="4">
    <source>
        <dbReference type="ARBA" id="ARBA00022741"/>
    </source>
</evidence>
<organism evidence="10">
    <name type="scientific">Oikopleura dioica</name>
    <name type="common">Tunicate</name>
    <dbReference type="NCBI Taxonomy" id="34765"/>
    <lineage>
        <taxon>Eukaryota</taxon>
        <taxon>Metazoa</taxon>
        <taxon>Chordata</taxon>
        <taxon>Tunicata</taxon>
        <taxon>Appendicularia</taxon>
        <taxon>Copelata</taxon>
        <taxon>Oikopleuridae</taxon>
        <taxon>Oikopleura</taxon>
    </lineage>
</organism>
<dbReference type="InterPro" id="IPR002303">
    <property type="entry name" value="Valyl-tRNA_ligase"/>
</dbReference>
<dbReference type="PANTHER" id="PTHR11946">
    <property type="entry name" value="VALYL-TRNA SYNTHETASES"/>
    <property type="match status" value="1"/>
</dbReference>
<name>E4Z3H6_OIKDI</name>
<evidence type="ECO:0000256" key="1">
    <source>
        <dbReference type="ARBA" id="ARBA00005594"/>
    </source>
</evidence>
<dbReference type="PANTHER" id="PTHR11946:SF109">
    <property type="entry name" value="VALINE--TRNA LIGASE"/>
    <property type="match status" value="1"/>
</dbReference>
<feature type="non-terminal residue" evidence="10">
    <location>
        <position position="1"/>
    </location>
</feature>
<sequence>AKKVLDSYSDFIRVLTNAEEIGFTKDIPAGCVLTVVNDDVNAHVLLKGVIDFEKEVVKMEKSRQGIENKISSQEKKMNAKDYASKVPEAVQSADKEKIESLRIELSEMDKAIEGIKKMLI</sequence>
<dbReference type="EC" id="6.1.1.9" evidence="2"/>
<comment type="similarity">
    <text evidence="1">Belongs to the class-I aminoacyl-tRNA synthetase family.</text>
</comment>
<accession>E4Z3H6</accession>
<dbReference type="GO" id="GO:0004832">
    <property type="term" value="F:valine-tRNA ligase activity"/>
    <property type="evidence" value="ECO:0007669"/>
    <property type="project" value="UniProtKB-EC"/>
</dbReference>
<evidence type="ECO:0000256" key="3">
    <source>
        <dbReference type="ARBA" id="ARBA00022598"/>
    </source>
</evidence>
<keyword evidence="5" id="KW-0067">ATP-binding</keyword>
<keyword evidence="7" id="KW-0030">Aminoacyl-tRNA synthetase</keyword>
<evidence type="ECO:0000256" key="6">
    <source>
        <dbReference type="ARBA" id="ARBA00022917"/>
    </source>
</evidence>
<evidence type="ECO:0000256" key="2">
    <source>
        <dbReference type="ARBA" id="ARBA00013169"/>
    </source>
</evidence>
<dbReference type="Gene3D" id="1.10.287.380">
    <property type="entry name" value="Valyl-tRNA synthetase, C-terminal domain"/>
    <property type="match status" value="1"/>
</dbReference>
<dbReference type="AlphaFoldDB" id="E4Z3H6"/>
<keyword evidence="3" id="KW-0436">Ligase</keyword>
<keyword evidence="6" id="KW-0648">Protein biosynthesis</keyword>
<dbReference type="GO" id="GO:0005524">
    <property type="term" value="F:ATP binding"/>
    <property type="evidence" value="ECO:0007669"/>
    <property type="project" value="UniProtKB-KW"/>
</dbReference>
<feature type="coiled-coil region" evidence="9">
    <location>
        <begin position="56"/>
        <end position="118"/>
    </location>
</feature>
<dbReference type="GO" id="GO:0006438">
    <property type="term" value="P:valyl-tRNA aminoacylation"/>
    <property type="evidence" value="ECO:0007669"/>
    <property type="project" value="InterPro"/>
</dbReference>
<dbReference type="InterPro" id="IPR037118">
    <property type="entry name" value="Val-tRNA_synth_C_sf"/>
</dbReference>
<gene>
    <name evidence="10" type="ORF">GSOID_T00025930001</name>
</gene>
<proteinExistence type="inferred from homology"/>
<dbReference type="SUPFAM" id="SSF46589">
    <property type="entry name" value="tRNA-binding arm"/>
    <property type="match status" value="1"/>
</dbReference>
<dbReference type="InterPro" id="IPR010978">
    <property type="entry name" value="tRNA-bd_arm"/>
</dbReference>
<dbReference type="EMBL" id="FN656987">
    <property type="protein sequence ID" value="CBY42254.1"/>
    <property type="molecule type" value="Genomic_DNA"/>
</dbReference>
<evidence type="ECO:0000313" key="10">
    <source>
        <dbReference type="EMBL" id="CBY42254.1"/>
    </source>
</evidence>
<evidence type="ECO:0000256" key="5">
    <source>
        <dbReference type="ARBA" id="ARBA00022840"/>
    </source>
</evidence>